<dbReference type="OrthoDB" id="418757at2759"/>
<keyword evidence="3" id="KW-1185">Reference proteome</keyword>
<accession>K0RH07</accession>
<protein>
    <submittedName>
        <fullName evidence="2">Uncharacterized protein</fullName>
    </submittedName>
</protein>
<name>K0RH07_THAOC</name>
<evidence type="ECO:0000313" key="3">
    <source>
        <dbReference type="Proteomes" id="UP000266841"/>
    </source>
</evidence>
<sequence length="41" mass="4327">MNAVDAAGSAQLSAAVESDPERLRRRAGACLRLLLSAACRR</sequence>
<dbReference type="Proteomes" id="UP000266841">
    <property type="component" value="Unassembled WGS sequence"/>
</dbReference>
<evidence type="ECO:0000313" key="2">
    <source>
        <dbReference type="EMBL" id="EJK52535.1"/>
    </source>
</evidence>
<dbReference type="AlphaFoldDB" id="K0RH07"/>
<feature type="region of interest" description="Disordered" evidence="1">
    <location>
        <begin position="1"/>
        <end position="20"/>
    </location>
</feature>
<proteinExistence type="predicted"/>
<reference evidence="2 3" key="1">
    <citation type="journal article" date="2012" name="Genome Biol.">
        <title>Genome and low-iron response of an oceanic diatom adapted to chronic iron limitation.</title>
        <authorList>
            <person name="Lommer M."/>
            <person name="Specht M."/>
            <person name="Roy A.S."/>
            <person name="Kraemer L."/>
            <person name="Andreson R."/>
            <person name="Gutowska M.A."/>
            <person name="Wolf J."/>
            <person name="Bergner S.V."/>
            <person name="Schilhabel M.B."/>
            <person name="Klostermeier U.C."/>
            <person name="Beiko R.G."/>
            <person name="Rosenstiel P."/>
            <person name="Hippler M."/>
            <person name="Laroche J."/>
        </authorList>
    </citation>
    <scope>NUCLEOTIDE SEQUENCE [LARGE SCALE GENOMIC DNA]</scope>
    <source>
        <strain evidence="2 3">CCMP1005</strain>
    </source>
</reference>
<dbReference type="EMBL" id="AGNL01039634">
    <property type="protein sequence ID" value="EJK52535.1"/>
    <property type="molecule type" value="Genomic_DNA"/>
</dbReference>
<comment type="caution">
    <text evidence="2">The sequence shown here is derived from an EMBL/GenBank/DDBJ whole genome shotgun (WGS) entry which is preliminary data.</text>
</comment>
<organism evidence="2 3">
    <name type="scientific">Thalassiosira oceanica</name>
    <name type="common">Marine diatom</name>
    <dbReference type="NCBI Taxonomy" id="159749"/>
    <lineage>
        <taxon>Eukaryota</taxon>
        <taxon>Sar</taxon>
        <taxon>Stramenopiles</taxon>
        <taxon>Ochrophyta</taxon>
        <taxon>Bacillariophyta</taxon>
        <taxon>Coscinodiscophyceae</taxon>
        <taxon>Thalassiosirophycidae</taxon>
        <taxon>Thalassiosirales</taxon>
        <taxon>Thalassiosiraceae</taxon>
        <taxon>Thalassiosira</taxon>
    </lineage>
</organism>
<gene>
    <name evidence="2" type="ORF">THAOC_28173</name>
</gene>
<evidence type="ECO:0000256" key="1">
    <source>
        <dbReference type="SAM" id="MobiDB-lite"/>
    </source>
</evidence>
<feature type="non-terminal residue" evidence="2">
    <location>
        <position position="41"/>
    </location>
</feature>